<dbReference type="AlphaFoldDB" id="A0A6P0UBN4"/>
<dbReference type="Proteomes" id="UP000468443">
    <property type="component" value="Unassembled WGS sequence"/>
</dbReference>
<reference evidence="1 2" key="1">
    <citation type="submission" date="2020-01" db="EMBL/GenBank/DDBJ databases">
        <title>Muriicola jejuensis KCTC 22299.</title>
        <authorList>
            <person name="Wang G."/>
        </authorList>
    </citation>
    <scope>NUCLEOTIDE SEQUENCE [LARGE SCALE GENOMIC DNA]</scope>
    <source>
        <strain evidence="1 2">KCTC 22299</strain>
    </source>
</reference>
<keyword evidence="2" id="KW-1185">Reference proteome</keyword>
<accession>A0A6P0UBN4</accession>
<proteinExistence type="predicted"/>
<dbReference type="EMBL" id="JAABOP010000001">
    <property type="protein sequence ID" value="NER10022.1"/>
    <property type="molecule type" value="Genomic_DNA"/>
</dbReference>
<dbReference type="RefSeq" id="WP_163692046.1">
    <property type="nucleotide sequence ID" value="NZ_FXTW01000001.1"/>
</dbReference>
<organism evidence="1 2">
    <name type="scientific">Muriicola jejuensis</name>
    <dbReference type="NCBI Taxonomy" id="504488"/>
    <lineage>
        <taxon>Bacteria</taxon>
        <taxon>Pseudomonadati</taxon>
        <taxon>Bacteroidota</taxon>
        <taxon>Flavobacteriia</taxon>
        <taxon>Flavobacteriales</taxon>
        <taxon>Flavobacteriaceae</taxon>
        <taxon>Muriicola</taxon>
    </lineage>
</organism>
<evidence type="ECO:0000313" key="1">
    <source>
        <dbReference type="EMBL" id="NER10022.1"/>
    </source>
</evidence>
<name>A0A6P0UBN4_9FLAO</name>
<sequence>MSKYPNIERLVLIKNLLSVRPRSSAELLSHIEEKGGLIESARTIARDIKVLRDLGYEIENPTKIRGYLLVNTGYKEDLLERYNDYLKLSKLPETKNEDGLITTPQLRGVEMLPNLFKAVDDFYEIEFDHKGYTSKTKKTSEFLTWRVFPLLLKEYQSKWHLHTYVPSLTENNFRTFGIDRMSNLKLLAKFDPNRVPNADEEIELFKKRLGSAKPLDDYNYQDLKGQPQFIKIWVSSFYLNYLKAKKLHFTQNITNETKVLLNFAEKKEMTYTLVTYLLVPNYDLIKVIVAGLGDIILEQPESLKVYISNKFNGLISKIIIDKNPHR</sequence>
<comment type="caution">
    <text evidence="1">The sequence shown here is derived from an EMBL/GenBank/DDBJ whole genome shotgun (WGS) entry which is preliminary data.</text>
</comment>
<protein>
    <submittedName>
        <fullName evidence="1">WYL domain-containing protein</fullName>
    </submittedName>
</protein>
<evidence type="ECO:0000313" key="2">
    <source>
        <dbReference type="Proteomes" id="UP000468443"/>
    </source>
</evidence>
<dbReference type="PROSITE" id="PS52050">
    <property type="entry name" value="WYL"/>
    <property type="match status" value="1"/>
</dbReference>
<gene>
    <name evidence="1" type="ORF">GWK09_05815</name>
</gene>